<dbReference type="InterPro" id="IPR051448">
    <property type="entry name" value="CdaR-like_regulators"/>
</dbReference>
<comment type="caution">
    <text evidence="5">The sequence shown here is derived from an EMBL/GenBank/DDBJ whole genome shotgun (WGS) entry which is preliminary data.</text>
</comment>
<comment type="similarity">
    <text evidence="1">Belongs to the CdaR family.</text>
</comment>
<dbReference type="InterPro" id="IPR041522">
    <property type="entry name" value="CdaR_GGDEF"/>
</dbReference>
<evidence type="ECO:0000259" key="3">
    <source>
        <dbReference type="Pfam" id="PF13556"/>
    </source>
</evidence>
<organism evidence="5 6">
    <name type="scientific">Lysinibacillus xylanilyticus</name>
    <dbReference type="NCBI Taxonomy" id="582475"/>
    <lineage>
        <taxon>Bacteria</taxon>
        <taxon>Bacillati</taxon>
        <taxon>Bacillota</taxon>
        <taxon>Bacilli</taxon>
        <taxon>Bacillales</taxon>
        <taxon>Bacillaceae</taxon>
        <taxon>Lysinibacillus</taxon>
    </lineage>
</organism>
<dbReference type="Pfam" id="PF17853">
    <property type="entry name" value="GGDEF_2"/>
    <property type="match status" value="1"/>
</dbReference>
<dbReference type="EMBL" id="LFXJ01000005">
    <property type="protein sequence ID" value="KMY33013.1"/>
    <property type="molecule type" value="Genomic_DNA"/>
</dbReference>
<dbReference type="GeneID" id="96599176"/>
<evidence type="ECO:0000256" key="1">
    <source>
        <dbReference type="ARBA" id="ARBA00006754"/>
    </source>
</evidence>
<dbReference type="Pfam" id="PF07905">
    <property type="entry name" value="PucR"/>
    <property type="match status" value="1"/>
</dbReference>
<gene>
    <name evidence="5" type="ORF">ACZ11_13150</name>
</gene>
<evidence type="ECO:0000313" key="5">
    <source>
        <dbReference type="EMBL" id="KMY33013.1"/>
    </source>
</evidence>
<proteinExistence type="inferred from homology"/>
<dbReference type="PANTHER" id="PTHR33744">
    <property type="entry name" value="CARBOHYDRATE DIACID REGULATOR"/>
    <property type="match status" value="1"/>
</dbReference>
<dbReference type="Gene3D" id="1.10.10.2840">
    <property type="entry name" value="PucR C-terminal helix-turn-helix domain"/>
    <property type="match status" value="1"/>
</dbReference>
<protein>
    <submittedName>
        <fullName evidence="5">Transcriptional regulator</fullName>
    </submittedName>
</protein>
<evidence type="ECO:0000313" key="6">
    <source>
        <dbReference type="Proteomes" id="UP000037326"/>
    </source>
</evidence>
<evidence type="ECO:0000259" key="2">
    <source>
        <dbReference type="Pfam" id="PF07905"/>
    </source>
</evidence>
<dbReference type="RefSeq" id="WP_049666721.1">
    <property type="nucleotide sequence ID" value="NZ_JBIVOC010000012.1"/>
</dbReference>
<name>A0A0K9FFQ8_9BACI</name>
<feature type="domain" description="CdaR GGDEF-like" evidence="4">
    <location>
        <begin position="153"/>
        <end position="271"/>
    </location>
</feature>
<dbReference type="PANTHER" id="PTHR33744:SF1">
    <property type="entry name" value="DNA-BINDING TRANSCRIPTIONAL ACTIVATOR ADER"/>
    <property type="match status" value="1"/>
</dbReference>
<dbReference type="Proteomes" id="UP000037326">
    <property type="component" value="Unassembled WGS sequence"/>
</dbReference>
<dbReference type="InterPro" id="IPR025736">
    <property type="entry name" value="PucR_C-HTH_dom"/>
</dbReference>
<dbReference type="Pfam" id="PF13556">
    <property type="entry name" value="HTH_30"/>
    <property type="match status" value="1"/>
</dbReference>
<dbReference type="OrthoDB" id="142218at2"/>
<reference evidence="6" key="1">
    <citation type="submission" date="2015-07" db="EMBL/GenBank/DDBJ databases">
        <authorList>
            <consortium name="Consortium for Microbial Forensics and Genomics (microFORGE)"/>
            <person name="Knight B.M."/>
            <person name="Roberts D.P."/>
            <person name="Lin D."/>
            <person name="Hari K."/>
            <person name="Fletcher J."/>
            <person name="Melcher U."/>
            <person name="Blagden T."/>
            <person name="Winegar R.A."/>
        </authorList>
    </citation>
    <scope>NUCLEOTIDE SEQUENCE [LARGE SCALE GENOMIC DNA]</scope>
    <source>
        <strain evidence="6">DSM 23493</strain>
    </source>
</reference>
<feature type="domain" description="PucR C-terminal helix-turn-helix" evidence="3">
    <location>
        <begin position="325"/>
        <end position="382"/>
    </location>
</feature>
<sequence length="389" mass="45249">MGTIRKIVEGVQFPMLTLIAGHNGTFRRVTGINVVESIDLIMFCRPNELVVTTGINLSSDGDSLEQLVKLAFTKKVAGFIINTGPYIPGIPDSVISFANEHDFPIFQMPWNYRIADLLKTTFQFIANHHQELSIEEKVLYNLLFHYKQNTNYIKDQLALLGFPQGRELAIISCTTNGAQANIDRYEVMIQFAFQNRYKRFLKLKHKNHLIFLIDRAQINTPNTPFSKVVEEIYDKITQKNGYLDIIIGKGNFHKELENVRKSYDESLTVIQLAKLHNNRFLYKYKEIGAYKIIMAVQNQTLIKSYSQDILGQLYRYDELHDSDYVQFLRIFLEENGSTRRISERQFIHRNTVLYKIKKIETLLDMDLSNPFTKTNLYIAFLIEDVLTHQ</sequence>
<dbReference type="PATRIC" id="fig|582475.4.peg.2280"/>
<dbReference type="AlphaFoldDB" id="A0A0K9FFQ8"/>
<feature type="domain" description="Purine catabolism PurC-like" evidence="2">
    <location>
        <begin position="16"/>
        <end position="124"/>
    </location>
</feature>
<evidence type="ECO:0000259" key="4">
    <source>
        <dbReference type="Pfam" id="PF17853"/>
    </source>
</evidence>
<dbReference type="InterPro" id="IPR042070">
    <property type="entry name" value="PucR_C-HTH_sf"/>
</dbReference>
<dbReference type="InterPro" id="IPR012914">
    <property type="entry name" value="PucR_dom"/>
</dbReference>
<accession>A0A0K9FFQ8</accession>